<dbReference type="STRING" id="59750.AWC31_15900"/>
<dbReference type="Proteomes" id="UP000070612">
    <property type="component" value="Unassembled WGS sequence"/>
</dbReference>
<dbReference type="EMBL" id="LGTW01000009">
    <property type="protein sequence ID" value="KWX23189.1"/>
    <property type="molecule type" value="Genomic_DNA"/>
</dbReference>
<protein>
    <submittedName>
        <fullName evidence="1">Phosphodiesterase</fullName>
    </submittedName>
</protein>
<evidence type="ECO:0000313" key="2">
    <source>
        <dbReference type="Proteomes" id="UP000070612"/>
    </source>
</evidence>
<name>A0A132PLH1_9MYCO</name>
<evidence type="ECO:0000313" key="1">
    <source>
        <dbReference type="EMBL" id="KWX23189.1"/>
    </source>
</evidence>
<organism evidence="1 2">
    <name type="scientific">Mycolicibacterium wolinskyi</name>
    <dbReference type="NCBI Taxonomy" id="59750"/>
    <lineage>
        <taxon>Bacteria</taxon>
        <taxon>Bacillati</taxon>
        <taxon>Actinomycetota</taxon>
        <taxon>Actinomycetes</taxon>
        <taxon>Mycobacteriales</taxon>
        <taxon>Mycobacteriaceae</taxon>
        <taxon>Mycolicibacterium</taxon>
    </lineage>
</organism>
<gene>
    <name evidence="1" type="ORF">AFM11_15280</name>
</gene>
<accession>A0A132PLH1</accession>
<proteinExistence type="predicted"/>
<keyword evidence="2" id="KW-1185">Reference proteome</keyword>
<sequence length="231" mass="25239">MSSGRRGQPVAVKLSDAVTLPVQVGASLRHRRFFHPTGVLAQGTIERTAPDGDGLPIRSCEIVGRVSKGIGLPGSLPDIVGLAWRMPPQLSGTPWDILLASTFAGQRILLCPATSWRNVTLSSLMPLKYEDTHWWLRARLTTRFDGGGLALASVDDQLGRTGLEFELEQAPGTEGFRPLARITLRKKVPHGRDVPFDPALHIVPGVSLTPHWLAEFRRAAYERSRTGRGAE</sequence>
<comment type="caution">
    <text evidence="1">The sequence shown here is derived from an EMBL/GenBank/DDBJ whole genome shotgun (WGS) entry which is preliminary data.</text>
</comment>
<dbReference type="PATRIC" id="fig|59750.3.peg.7170"/>
<dbReference type="AlphaFoldDB" id="A0A132PLH1"/>
<reference evidence="1 2" key="1">
    <citation type="submission" date="2015-07" db="EMBL/GenBank/DDBJ databases">
        <title>A draft genome sequence of Mycobacterium wolinskyi.</title>
        <authorList>
            <person name="de Man T.J."/>
            <person name="Perry K.A."/>
            <person name="Coulliette A.D."/>
            <person name="Jensen B."/>
            <person name="Toney N.C."/>
            <person name="Limbago B.M."/>
            <person name="Noble-Wang J."/>
        </authorList>
    </citation>
    <scope>NUCLEOTIDE SEQUENCE [LARGE SCALE GENOMIC DNA]</scope>
    <source>
        <strain evidence="1 2">CDC_01</strain>
    </source>
</reference>